<dbReference type="EMBL" id="JBHSKG010000032">
    <property type="protein sequence ID" value="MFC5142998.1"/>
    <property type="molecule type" value="Genomic_DNA"/>
</dbReference>
<evidence type="ECO:0000313" key="2">
    <source>
        <dbReference type="EMBL" id="MFC5142998.1"/>
    </source>
</evidence>
<reference evidence="3" key="1">
    <citation type="journal article" date="2019" name="Int. J. Syst. Evol. Microbiol.">
        <title>The Global Catalogue of Microorganisms (GCM) 10K type strain sequencing project: providing services to taxonomists for standard genome sequencing and annotation.</title>
        <authorList>
            <consortium name="The Broad Institute Genomics Platform"/>
            <consortium name="The Broad Institute Genome Sequencing Center for Infectious Disease"/>
            <person name="Wu L."/>
            <person name="Ma J."/>
        </authorList>
    </citation>
    <scope>NUCLEOTIDE SEQUENCE [LARGE SCALE GENOMIC DNA]</scope>
    <source>
        <strain evidence="3">XZYJ18</strain>
    </source>
</reference>
<organism evidence="2 3">
    <name type="scientific">Actinomycetospora rhizophila</name>
    <dbReference type="NCBI Taxonomy" id="1416876"/>
    <lineage>
        <taxon>Bacteria</taxon>
        <taxon>Bacillati</taxon>
        <taxon>Actinomycetota</taxon>
        <taxon>Actinomycetes</taxon>
        <taxon>Pseudonocardiales</taxon>
        <taxon>Pseudonocardiaceae</taxon>
        <taxon>Actinomycetospora</taxon>
    </lineage>
</organism>
<dbReference type="RefSeq" id="WP_378025084.1">
    <property type="nucleotide sequence ID" value="NZ_JBHSKG010000032.1"/>
</dbReference>
<keyword evidence="1" id="KW-0812">Transmembrane</keyword>
<comment type="caution">
    <text evidence="2">The sequence shown here is derived from an EMBL/GenBank/DDBJ whole genome shotgun (WGS) entry which is preliminary data.</text>
</comment>
<sequence length="170" mass="17902">MATLTAWKFPTPEGADQALATLEQLQKQELIQVLDAAVVTWPADKKRPKTRQLHNLAGGGALGGSFWGLLFGLIFFVPLLGMVIGAASGALAGSLSDVGIDDDFINDVRSQVTPGTSALFGLTANAVQDKVAEAFRGSHAELLHTNLSAEQEAALREVFSDAEDEAAVRA</sequence>
<dbReference type="Proteomes" id="UP001596175">
    <property type="component" value="Unassembled WGS sequence"/>
</dbReference>
<keyword evidence="3" id="KW-1185">Reference proteome</keyword>
<protein>
    <submittedName>
        <fullName evidence="2">DUF1269 domain-containing protein</fullName>
    </submittedName>
</protein>
<feature type="transmembrane region" description="Helical" evidence="1">
    <location>
        <begin position="66"/>
        <end position="87"/>
    </location>
</feature>
<keyword evidence="1" id="KW-0472">Membrane</keyword>
<evidence type="ECO:0000313" key="3">
    <source>
        <dbReference type="Proteomes" id="UP001596175"/>
    </source>
</evidence>
<dbReference type="Pfam" id="PF06897">
    <property type="entry name" value="DUF1269"/>
    <property type="match status" value="1"/>
</dbReference>
<dbReference type="InterPro" id="IPR009200">
    <property type="entry name" value="DUF1269_membrane"/>
</dbReference>
<evidence type="ECO:0000256" key="1">
    <source>
        <dbReference type="SAM" id="Phobius"/>
    </source>
</evidence>
<proteinExistence type="predicted"/>
<accession>A0ABV9ZNF3</accession>
<name>A0ABV9ZNF3_9PSEU</name>
<gene>
    <name evidence="2" type="ORF">ACFPK1_32580</name>
</gene>
<keyword evidence="1" id="KW-1133">Transmembrane helix</keyword>